<feature type="region of interest" description="Disordered" evidence="1">
    <location>
        <begin position="203"/>
        <end position="228"/>
    </location>
</feature>
<gene>
    <name evidence="2" type="ORF">VSH64_29055</name>
</gene>
<sequence>MFDETGVPAHQIRARHDDRTIRVYQAYSPEIGDAALAAGTFVAPFKRARMTWIKPSFRWMGYRCGWASKPGQERVLALDLTREGFAWALSHAALSHFDPRVHRDDAAWQAAVRTSPVRVQWDPERDVHHRPLEHRSIQLGLSGEAVDRYVDEWITAVTDVTPVMRAIREHLAAARVAEAVALLPDEPPYPLPAALADAVDADPAGVIQAPSTERPGTEDPAARAAHAT</sequence>
<reference evidence="2 3" key="1">
    <citation type="journal article" date="2015" name="Int. J. Syst. Evol. Microbiol.">
        <title>Amycolatopsis rhabdoformis sp. nov., an actinomycete isolated from a tropical forest soil.</title>
        <authorList>
            <person name="Souza W.R."/>
            <person name="Silva R.E."/>
            <person name="Goodfellow M."/>
            <person name="Busarakam K."/>
            <person name="Figueiro F.S."/>
            <person name="Ferreira D."/>
            <person name="Rodrigues-Filho E."/>
            <person name="Moraes L.A.B."/>
            <person name="Zucchi T.D."/>
        </authorList>
    </citation>
    <scope>NUCLEOTIDE SEQUENCE [LARGE SCALE GENOMIC DNA]</scope>
    <source>
        <strain evidence="2 3">NCIMB 14900</strain>
    </source>
</reference>
<evidence type="ECO:0000256" key="1">
    <source>
        <dbReference type="SAM" id="MobiDB-lite"/>
    </source>
</evidence>
<dbReference type="Proteomes" id="UP001330812">
    <property type="component" value="Chromosome"/>
</dbReference>
<organism evidence="2 3">
    <name type="scientific">Amycolatopsis rhabdoformis</name>
    <dbReference type="NCBI Taxonomy" id="1448059"/>
    <lineage>
        <taxon>Bacteria</taxon>
        <taxon>Bacillati</taxon>
        <taxon>Actinomycetota</taxon>
        <taxon>Actinomycetes</taxon>
        <taxon>Pseudonocardiales</taxon>
        <taxon>Pseudonocardiaceae</taxon>
        <taxon>Amycolatopsis</taxon>
    </lineage>
</organism>
<dbReference type="Pfam" id="PF14124">
    <property type="entry name" value="DUF4291"/>
    <property type="match status" value="1"/>
</dbReference>
<dbReference type="PANTHER" id="PTHR38567:SF1">
    <property type="entry name" value="DUF4291 DOMAIN-CONTAINING PROTEIN"/>
    <property type="match status" value="1"/>
</dbReference>
<name>A0ABZ1HXJ5_9PSEU</name>
<protein>
    <submittedName>
        <fullName evidence="2">DUF4291 domain-containing protein</fullName>
    </submittedName>
</protein>
<dbReference type="EMBL" id="CP142149">
    <property type="protein sequence ID" value="WSE26917.1"/>
    <property type="molecule type" value="Genomic_DNA"/>
</dbReference>
<dbReference type="RefSeq" id="WP_326565908.1">
    <property type="nucleotide sequence ID" value="NZ_CP142149.1"/>
</dbReference>
<accession>A0ABZ1HXJ5</accession>
<evidence type="ECO:0000313" key="3">
    <source>
        <dbReference type="Proteomes" id="UP001330812"/>
    </source>
</evidence>
<keyword evidence="3" id="KW-1185">Reference proteome</keyword>
<dbReference type="InterPro" id="IPR025633">
    <property type="entry name" value="DUF4291"/>
</dbReference>
<proteinExistence type="predicted"/>
<dbReference type="PANTHER" id="PTHR38567">
    <property type="entry name" value="DUF4291 DOMAIN-CONTAINING PROTEIN"/>
    <property type="match status" value="1"/>
</dbReference>
<evidence type="ECO:0000313" key="2">
    <source>
        <dbReference type="EMBL" id="WSE26917.1"/>
    </source>
</evidence>